<dbReference type="Proteomes" id="UP000282483">
    <property type="component" value="Chromosome"/>
</dbReference>
<dbReference type="InterPro" id="IPR036097">
    <property type="entry name" value="HisK_dim/P_sf"/>
</dbReference>
<dbReference type="Gene3D" id="1.10.287.130">
    <property type="match status" value="1"/>
</dbReference>
<reference evidence="8 9" key="1">
    <citation type="submission" date="2017-03" db="EMBL/GenBank/DDBJ databases">
        <title>The genome sequence of Candidatus Rickettsiella viridis.</title>
        <authorList>
            <person name="Nikoh N."/>
            <person name="Tsuchida T."/>
            <person name="Yamaguchi K."/>
            <person name="Maeda T."/>
            <person name="Shigenobu S."/>
            <person name="Fukatsu T."/>
        </authorList>
    </citation>
    <scope>NUCLEOTIDE SEQUENCE [LARGE SCALE GENOMIC DNA]</scope>
    <source>
        <strain evidence="8 9">Ap-RA04</strain>
    </source>
</reference>
<dbReference type="EC" id="2.7.13.3" evidence="2"/>
<dbReference type="OrthoDB" id="9810730at2"/>
<dbReference type="CDD" id="cd00082">
    <property type="entry name" value="HisKA"/>
    <property type="match status" value="1"/>
</dbReference>
<dbReference type="InterPro" id="IPR036890">
    <property type="entry name" value="HATPase_C_sf"/>
</dbReference>
<dbReference type="SMART" id="SM00448">
    <property type="entry name" value="REC"/>
    <property type="match status" value="1"/>
</dbReference>
<dbReference type="Pfam" id="PF02518">
    <property type="entry name" value="HATPase_c"/>
    <property type="match status" value="1"/>
</dbReference>
<evidence type="ECO:0000256" key="2">
    <source>
        <dbReference type="ARBA" id="ARBA00012438"/>
    </source>
</evidence>
<dbReference type="KEGG" id="rvi:RVIR1_04970"/>
<sequence length="404" mass="45437">MQKDKGLLSSAIKIAREAIKAERAKSELIANLSYELRTALTSIMGTAQLLTMDCLLPTQQQYVTDILNVSDAILPLVNRLLNLSEQETQQMRQSARPFNLKTLLEKVIKQLLFQAKSKGLQVLLDYPSHVPVNVIGAPDLIYQMVIHLSHYLMKNMQHGSIVIQVNCEQSQDEQEPDQFKLSIKDGGQGIQKQDLIRLKACLDQFDPSYIRDYRGIDLGMSITLTYIKLLNVTLEIASEAEKGGFFVCNIPLRRIINSLDEKIEVQPKSLSLGTSELRILLIEDNNLIQRVYRAVLESIEGCSVDSAMNAQMALEYYMQYSYDLIFMDICLPDSSGIELTQIIRQQEAKGERIPIIAITAHGDAKDKTRFLAAGMDEVVIKPISLEAIMSILERWTSLTTLSLA</sequence>
<dbReference type="PROSITE" id="PS50110">
    <property type="entry name" value="RESPONSE_REGULATORY"/>
    <property type="match status" value="1"/>
</dbReference>
<evidence type="ECO:0000259" key="6">
    <source>
        <dbReference type="PROSITE" id="PS50109"/>
    </source>
</evidence>
<dbReference type="CDD" id="cd17546">
    <property type="entry name" value="REC_hyHK_CKI1_RcsC-like"/>
    <property type="match status" value="1"/>
</dbReference>
<organism evidence="8 9">
    <name type="scientific">Candidatus Rickettsiella viridis</name>
    <dbReference type="NCBI Taxonomy" id="676208"/>
    <lineage>
        <taxon>Bacteria</taxon>
        <taxon>Pseudomonadati</taxon>
        <taxon>Pseudomonadota</taxon>
        <taxon>Gammaproteobacteria</taxon>
        <taxon>Legionellales</taxon>
        <taxon>Coxiellaceae</taxon>
        <taxon>Rickettsiella</taxon>
    </lineage>
</organism>
<dbReference type="Gene3D" id="3.30.565.10">
    <property type="entry name" value="Histidine kinase-like ATPase, C-terminal domain"/>
    <property type="match status" value="1"/>
</dbReference>
<feature type="modified residue" description="4-aspartylphosphate" evidence="5">
    <location>
        <position position="328"/>
    </location>
</feature>
<evidence type="ECO:0000256" key="3">
    <source>
        <dbReference type="ARBA" id="ARBA00022553"/>
    </source>
</evidence>
<dbReference type="InterPro" id="IPR005467">
    <property type="entry name" value="His_kinase_dom"/>
</dbReference>
<evidence type="ECO:0000313" key="9">
    <source>
        <dbReference type="Proteomes" id="UP000282483"/>
    </source>
</evidence>
<gene>
    <name evidence="8" type="ORF">RVIR1_04970</name>
</gene>
<dbReference type="Gene3D" id="3.40.50.2300">
    <property type="match status" value="1"/>
</dbReference>
<dbReference type="RefSeq" id="WP_126322500.1">
    <property type="nucleotide sequence ID" value="NZ_AP018005.1"/>
</dbReference>
<dbReference type="InterPro" id="IPR011006">
    <property type="entry name" value="CheY-like_superfamily"/>
</dbReference>
<dbReference type="SUPFAM" id="SSF47384">
    <property type="entry name" value="Homodimeric domain of signal transducing histidine kinase"/>
    <property type="match status" value="1"/>
</dbReference>
<accession>A0A2Z5V3H0</accession>
<evidence type="ECO:0000256" key="1">
    <source>
        <dbReference type="ARBA" id="ARBA00000085"/>
    </source>
</evidence>
<dbReference type="SMART" id="SM00387">
    <property type="entry name" value="HATPase_c"/>
    <property type="match status" value="1"/>
</dbReference>
<dbReference type="PROSITE" id="PS50109">
    <property type="entry name" value="HIS_KIN"/>
    <property type="match status" value="1"/>
</dbReference>
<evidence type="ECO:0000313" key="8">
    <source>
        <dbReference type="EMBL" id="BBB15002.1"/>
    </source>
</evidence>
<evidence type="ECO:0000256" key="5">
    <source>
        <dbReference type="PROSITE-ProRule" id="PRU00169"/>
    </source>
</evidence>
<dbReference type="Pfam" id="PF00512">
    <property type="entry name" value="HisKA"/>
    <property type="match status" value="1"/>
</dbReference>
<evidence type="ECO:0000256" key="4">
    <source>
        <dbReference type="ARBA" id="ARBA00023012"/>
    </source>
</evidence>
<dbReference type="SMART" id="SM00388">
    <property type="entry name" value="HisKA"/>
    <property type="match status" value="1"/>
</dbReference>
<proteinExistence type="predicted"/>
<dbReference type="EMBL" id="AP018005">
    <property type="protein sequence ID" value="BBB15002.1"/>
    <property type="molecule type" value="Genomic_DNA"/>
</dbReference>
<keyword evidence="3 5" id="KW-0597">Phosphoprotein</keyword>
<keyword evidence="4" id="KW-0902">Two-component regulatory system</keyword>
<keyword evidence="8" id="KW-0808">Transferase</keyword>
<protein>
    <recommendedName>
        <fullName evidence="2">histidine kinase</fullName>
        <ecNumber evidence="2">2.7.13.3</ecNumber>
    </recommendedName>
</protein>
<dbReference type="GO" id="GO:0000155">
    <property type="term" value="F:phosphorelay sensor kinase activity"/>
    <property type="evidence" value="ECO:0007669"/>
    <property type="project" value="InterPro"/>
</dbReference>
<feature type="domain" description="Response regulatory" evidence="7">
    <location>
        <begin position="278"/>
        <end position="396"/>
    </location>
</feature>
<dbReference type="Pfam" id="PF00072">
    <property type="entry name" value="Response_reg"/>
    <property type="match status" value="1"/>
</dbReference>
<dbReference type="SUPFAM" id="SSF52172">
    <property type="entry name" value="CheY-like"/>
    <property type="match status" value="1"/>
</dbReference>
<dbReference type="InterPro" id="IPR003594">
    <property type="entry name" value="HATPase_dom"/>
</dbReference>
<dbReference type="InterPro" id="IPR001789">
    <property type="entry name" value="Sig_transdc_resp-reg_receiver"/>
</dbReference>
<name>A0A2Z5V3H0_9COXI</name>
<comment type="catalytic activity">
    <reaction evidence="1">
        <text>ATP + protein L-histidine = ADP + protein N-phospho-L-histidine.</text>
        <dbReference type="EC" id="2.7.13.3"/>
    </reaction>
</comment>
<dbReference type="InterPro" id="IPR003661">
    <property type="entry name" value="HisK_dim/P_dom"/>
</dbReference>
<evidence type="ECO:0000259" key="7">
    <source>
        <dbReference type="PROSITE" id="PS50110"/>
    </source>
</evidence>
<dbReference type="SUPFAM" id="SSF55874">
    <property type="entry name" value="ATPase domain of HSP90 chaperone/DNA topoisomerase II/histidine kinase"/>
    <property type="match status" value="1"/>
</dbReference>
<dbReference type="AlphaFoldDB" id="A0A2Z5V3H0"/>
<dbReference type="PANTHER" id="PTHR45339">
    <property type="entry name" value="HYBRID SIGNAL TRANSDUCTION HISTIDINE KINASE J"/>
    <property type="match status" value="1"/>
</dbReference>
<dbReference type="PANTHER" id="PTHR45339:SF1">
    <property type="entry name" value="HYBRID SIGNAL TRANSDUCTION HISTIDINE KINASE J"/>
    <property type="match status" value="1"/>
</dbReference>
<feature type="domain" description="Histidine kinase" evidence="6">
    <location>
        <begin position="31"/>
        <end position="254"/>
    </location>
</feature>
<keyword evidence="9" id="KW-1185">Reference proteome</keyword>
<keyword evidence="8" id="KW-0418">Kinase</keyword>